<keyword evidence="2" id="KW-1185">Reference proteome</keyword>
<accession>A0A0V0YUZ2</accession>
<protein>
    <submittedName>
        <fullName evidence="1">Uncharacterized protein</fullName>
    </submittedName>
</protein>
<reference evidence="1 2" key="1">
    <citation type="submission" date="2015-01" db="EMBL/GenBank/DDBJ databases">
        <title>Evolution of Trichinella species and genotypes.</title>
        <authorList>
            <person name="Korhonen P.K."/>
            <person name="Edoardo P."/>
            <person name="Giuseppe L.R."/>
            <person name="Gasser R.B."/>
        </authorList>
    </citation>
    <scope>NUCLEOTIDE SEQUENCE [LARGE SCALE GENOMIC DNA]</scope>
    <source>
        <strain evidence="1">ISS2496</strain>
    </source>
</reference>
<proteinExistence type="predicted"/>
<sequence length="53" mass="5785">MSRLDFGQGVWKGVSYRQSALIPTCDAPDLTPGASRARIQVLEHKRVSGSNNI</sequence>
<evidence type="ECO:0000313" key="2">
    <source>
        <dbReference type="Proteomes" id="UP000054783"/>
    </source>
</evidence>
<organism evidence="1 2">
    <name type="scientific">Trichinella patagoniensis</name>
    <dbReference type="NCBI Taxonomy" id="990121"/>
    <lineage>
        <taxon>Eukaryota</taxon>
        <taxon>Metazoa</taxon>
        <taxon>Ecdysozoa</taxon>
        <taxon>Nematoda</taxon>
        <taxon>Enoplea</taxon>
        <taxon>Dorylaimia</taxon>
        <taxon>Trichinellida</taxon>
        <taxon>Trichinellidae</taxon>
        <taxon>Trichinella</taxon>
    </lineage>
</organism>
<dbReference type="EMBL" id="JYDQ01002182">
    <property type="protein sequence ID" value="KRY04132.1"/>
    <property type="molecule type" value="Genomic_DNA"/>
</dbReference>
<comment type="caution">
    <text evidence="1">The sequence shown here is derived from an EMBL/GenBank/DDBJ whole genome shotgun (WGS) entry which is preliminary data.</text>
</comment>
<dbReference type="AlphaFoldDB" id="A0A0V0YUZ2"/>
<evidence type="ECO:0000313" key="1">
    <source>
        <dbReference type="EMBL" id="KRY04132.1"/>
    </source>
</evidence>
<name>A0A0V0YUZ2_9BILA</name>
<gene>
    <name evidence="1" type="ORF">T12_9236</name>
</gene>
<dbReference type="Proteomes" id="UP000054783">
    <property type="component" value="Unassembled WGS sequence"/>
</dbReference>